<name>L9ZCE4_NATA2</name>
<evidence type="ECO:0000256" key="1">
    <source>
        <dbReference type="SAM" id="MobiDB-lite"/>
    </source>
</evidence>
<comment type="caution">
    <text evidence="2">The sequence shown here is derived from an EMBL/GenBank/DDBJ whole genome shotgun (WGS) entry which is preliminary data.</text>
</comment>
<gene>
    <name evidence="2" type="ORF">C485_18027</name>
</gene>
<keyword evidence="3" id="KW-1185">Reference proteome</keyword>
<evidence type="ECO:0000313" key="3">
    <source>
        <dbReference type="Proteomes" id="UP000011511"/>
    </source>
</evidence>
<feature type="compositionally biased region" description="Basic and acidic residues" evidence="1">
    <location>
        <begin position="155"/>
        <end position="175"/>
    </location>
</feature>
<reference evidence="2 3" key="1">
    <citation type="journal article" date="2014" name="PLoS Genet.">
        <title>Phylogenetically driven sequencing of extremely halophilic archaea reveals strategies for static and dynamic osmo-response.</title>
        <authorList>
            <person name="Becker E.A."/>
            <person name="Seitzer P.M."/>
            <person name="Tritt A."/>
            <person name="Larsen D."/>
            <person name="Krusor M."/>
            <person name="Yao A.I."/>
            <person name="Wu D."/>
            <person name="Madern D."/>
            <person name="Eisen J.A."/>
            <person name="Darling A.E."/>
            <person name="Facciotti M.T."/>
        </authorList>
    </citation>
    <scope>NUCLEOTIDE SEQUENCE [LARGE SCALE GENOMIC DNA]</scope>
    <source>
        <strain evidence="2 3">JCM 12890</strain>
    </source>
</reference>
<dbReference type="RefSeq" id="WP_007110820.1">
    <property type="nucleotide sequence ID" value="NZ_AOIK01000043.1"/>
</dbReference>
<dbReference type="EMBL" id="AOIK01000043">
    <property type="protein sequence ID" value="ELY83676.1"/>
    <property type="molecule type" value="Genomic_DNA"/>
</dbReference>
<dbReference type="AlphaFoldDB" id="L9ZCE4"/>
<protein>
    <recommendedName>
        <fullName evidence="4">DUF5667 domain-containing protein</fullName>
    </recommendedName>
</protein>
<sequence>MRSIFLAAALVLFSASVSGASAGVEPEPGLMTAGSPIYGLDIAVDQVLMVTPLMDPGDVAFERASEMVVAQQRNNSEAFEKASSQLNRTVDSADRRHRQGLSKAAGVLESVNASLPAEAQSGIQNALSQVRRAQNRTVEQGLFSEEISPGGLGDESNRSESEAGSDRPDIEVPGG</sequence>
<proteinExistence type="predicted"/>
<evidence type="ECO:0008006" key="4">
    <source>
        <dbReference type="Google" id="ProtNLM"/>
    </source>
</evidence>
<accession>L9ZCE4</accession>
<evidence type="ECO:0000313" key="2">
    <source>
        <dbReference type="EMBL" id="ELY83676.1"/>
    </source>
</evidence>
<dbReference type="Proteomes" id="UP000011511">
    <property type="component" value="Unassembled WGS sequence"/>
</dbReference>
<organism evidence="2 3">
    <name type="scientific">Natrinema altunense (strain JCM 12890 / CGMCC 1.3731 / AJ2)</name>
    <dbReference type="NCBI Taxonomy" id="1227494"/>
    <lineage>
        <taxon>Archaea</taxon>
        <taxon>Methanobacteriati</taxon>
        <taxon>Methanobacteriota</taxon>
        <taxon>Stenosarchaea group</taxon>
        <taxon>Halobacteria</taxon>
        <taxon>Halobacteriales</taxon>
        <taxon>Natrialbaceae</taxon>
        <taxon>Natrinema</taxon>
    </lineage>
</organism>
<feature type="region of interest" description="Disordered" evidence="1">
    <location>
        <begin position="137"/>
        <end position="175"/>
    </location>
</feature>
<feature type="compositionally biased region" description="Polar residues" evidence="1">
    <location>
        <begin position="75"/>
        <end position="90"/>
    </location>
</feature>
<feature type="region of interest" description="Disordered" evidence="1">
    <location>
        <begin position="75"/>
        <end position="98"/>
    </location>
</feature>